<sequence length="727" mass="83598">MGNNVSIQDIIRNKEGPEPWFMSTYLPKNGNLSMVYSAEYDLYTNNKSELAKVAKHPHVPKREINYNITDDKLIESMCKEILLDRLVSLKVIIETLLSRGSQSHSDVTLTDADKVKIMYFWLSLQIARTTPVSISADRYSFAYQINQIRHSRNTCAVLFALMCFYAKIPCVIIKGFVKGGSYYPQEKMKEKYTREWNAVLVDGHWRLVDVLWGSGETVDTRYLFPDPEKLRLTHFTDRVKWQLVVEPTTQLAFEAQAFIKPRFFELNMKMMSDKHGVIICQEGELELCFQLDSSQASKQEFKLLAKYYNEEKMWELEKLDNNNLQIDFIHKRLVADHNLHDMDSKTDLDGESQISSASILSITVRFPRAGLYKIEICGRSNDVFTEFDWIAIYNVQVKMVHDWLVFFPRVDKIGWGPNSYLEECGLKALSHIGGEIICIAGKILEVKFGLLPNARTRNVSLRFKLQDVVNQYDEHPEEDNSNATYGGNSSFSPSKDGDIVIQIPIKQVSEMILNIYATLNATDKGHVINYRVLAKLDPKQKMEEFRAEIIGRLNECVKGLDIKLLTQALSEARASGLHRDRKVVDIFRKACARHRYLSRYLKCLKAIEQISNTDIASLRSMNRPDDRLVCVLRATLVLLGEDPSRIVTWEDIQPHLTILGPKNLNRRLKNFEITDADIHSRIQKVESLLGDKHIDLVEILGVSREAAAFAHWIDDVFQLYKLKLLDC</sequence>
<dbReference type="Pfam" id="PF23265">
    <property type="entry name" value="Ig-like_KY"/>
    <property type="match status" value="1"/>
</dbReference>
<protein>
    <recommendedName>
        <fullName evidence="1">KY-like immunoglobulin-like domain-containing protein</fullName>
    </recommendedName>
</protein>
<dbReference type="InterPro" id="IPR056564">
    <property type="entry name" value="Ig-like_KY"/>
</dbReference>
<proteinExistence type="predicted"/>
<dbReference type="Gene3D" id="1.20.920.60">
    <property type="match status" value="1"/>
</dbReference>
<dbReference type="EMBL" id="JAIWYP010000002">
    <property type="protein sequence ID" value="KAH3864256.1"/>
    <property type="molecule type" value="Genomic_DNA"/>
</dbReference>
<dbReference type="InterPro" id="IPR038765">
    <property type="entry name" value="Papain-like_cys_pep_sf"/>
</dbReference>
<dbReference type="SUPFAM" id="SSF54001">
    <property type="entry name" value="Cysteine proteinases"/>
    <property type="match status" value="1"/>
</dbReference>
<evidence type="ECO:0000259" key="1">
    <source>
        <dbReference type="Pfam" id="PF23265"/>
    </source>
</evidence>
<dbReference type="InterPro" id="IPR053041">
    <property type="entry name" value="Transglut-like_Superfamily_Mod"/>
</dbReference>
<comment type="caution">
    <text evidence="2">The sequence shown here is derived from an EMBL/GenBank/DDBJ whole genome shotgun (WGS) entry which is preliminary data.</text>
</comment>
<keyword evidence="3" id="KW-1185">Reference proteome</keyword>
<gene>
    <name evidence="2" type="ORF">DPMN_027272</name>
</gene>
<feature type="domain" description="KY-like immunoglobulin-like" evidence="1">
    <location>
        <begin position="253"/>
        <end position="408"/>
    </location>
</feature>
<dbReference type="PANTHER" id="PTHR47020">
    <property type="entry name" value="HILLARIN"/>
    <property type="match status" value="1"/>
</dbReference>
<dbReference type="PANTHER" id="PTHR47020:SF1">
    <property type="entry name" value="HILLARIN"/>
    <property type="match status" value="1"/>
</dbReference>
<name>A0A9D4RDB1_DREPO</name>
<evidence type="ECO:0000313" key="2">
    <source>
        <dbReference type="EMBL" id="KAH3864256.1"/>
    </source>
</evidence>
<reference evidence="2" key="2">
    <citation type="submission" date="2020-11" db="EMBL/GenBank/DDBJ databases">
        <authorList>
            <person name="McCartney M.A."/>
            <person name="Auch B."/>
            <person name="Kono T."/>
            <person name="Mallez S."/>
            <person name="Becker A."/>
            <person name="Gohl D.M."/>
            <person name="Silverstein K.A.T."/>
            <person name="Koren S."/>
            <person name="Bechman K.B."/>
            <person name="Herman A."/>
            <person name="Abrahante J.E."/>
            <person name="Garbe J."/>
        </authorList>
    </citation>
    <scope>NUCLEOTIDE SEQUENCE</scope>
    <source>
        <strain evidence="2">Duluth1</strain>
        <tissue evidence="2">Whole animal</tissue>
    </source>
</reference>
<evidence type="ECO:0000313" key="3">
    <source>
        <dbReference type="Proteomes" id="UP000828390"/>
    </source>
</evidence>
<dbReference type="AlphaFoldDB" id="A0A9D4RDB1"/>
<reference evidence="2" key="1">
    <citation type="journal article" date="2019" name="bioRxiv">
        <title>The Genome of the Zebra Mussel, Dreissena polymorpha: A Resource for Invasive Species Research.</title>
        <authorList>
            <person name="McCartney M.A."/>
            <person name="Auch B."/>
            <person name="Kono T."/>
            <person name="Mallez S."/>
            <person name="Zhang Y."/>
            <person name="Obille A."/>
            <person name="Becker A."/>
            <person name="Abrahante J.E."/>
            <person name="Garbe J."/>
            <person name="Badalamenti J.P."/>
            <person name="Herman A."/>
            <person name="Mangelson H."/>
            <person name="Liachko I."/>
            <person name="Sullivan S."/>
            <person name="Sone E.D."/>
            <person name="Koren S."/>
            <person name="Silverstein K.A.T."/>
            <person name="Beckman K.B."/>
            <person name="Gohl D.M."/>
        </authorList>
    </citation>
    <scope>NUCLEOTIDE SEQUENCE</scope>
    <source>
        <strain evidence="2">Duluth1</strain>
        <tissue evidence="2">Whole animal</tissue>
    </source>
</reference>
<dbReference type="OrthoDB" id="6129702at2759"/>
<organism evidence="2 3">
    <name type="scientific">Dreissena polymorpha</name>
    <name type="common">Zebra mussel</name>
    <name type="synonym">Mytilus polymorpha</name>
    <dbReference type="NCBI Taxonomy" id="45954"/>
    <lineage>
        <taxon>Eukaryota</taxon>
        <taxon>Metazoa</taxon>
        <taxon>Spiralia</taxon>
        <taxon>Lophotrochozoa</taxon>
        <taxon>Mollusca</taxon>
        <taxon>Bivalvia</taxon>
        <taxon>Autobranchia</taxon>
        <taxon>Heteroconchia</taxon>
        <taxon>Euheterodonta</taxon>
        <taxon>Imparidentia</taxon>
        <taxon>Neoheterodontei</taxon>
        <taxon>Myida</taxon>
        <taxon>Dreissenoidea</taxon>
        <taxon>Dreissenidae</taxon>
        <taxon>Dreissena</taxon>
    </lineage>
</organism>
<accession>A0A9D4RDB1</accession>
<dbReference type="Proteomes" id="UP000828390">
    <property type="component" value="Unassembled WGS sequence"/>
</dbReference>